<name>A0A4P9WKF0_9FUNG</name>
<protein>
    <submittedName>
        <fullName evidence="2">Uncharacterized protein</fullName>
    </submittedName>
</protein>
<dbReference type="GO" id="GO:0005654">
    <property type="term" value="C:nucleoplasm"/>
    <property type="evidence" value="ECO:0007669"/>
    <property type="project" value="TreeGrafter"/>
</dbReference>
<accession>A0A4P9WKF0</accession>
<evidence type="ECO:0000256" key="1">
    <source>
        <dbReference type="SAM" id="SignalP"/>
    </source>
</evidence>
<dbReference type="InterPro" id="IPR029251">
    <property type="entry name" value="Faap100"/>
</dbReference>
<feature type="non-terminal residue" evidence="2">
    <location>
        <position position="971"/>
    </location>
</feature>
<keyword evidence="1" id="KW-0732">Signal</keyword>
<keyword evidence="3" id="KW-1185">Reference proteome</keyword>
<feature type="signal peptide" evidence="1">
    <location>
        <begin position="1"/>
        <end position="29"/>
    </location>
</feature>
<dbReference type="GO" id="GO:0036297">
    <property type="term" value="P:interstrand cross-link repair"/>
    <property type="evidence" value="ECO:0007669"/>
    <property type="project" value="InterPro"/>
</dbReference>
<proteinExistence type="predicted"/>
<evidence type="ECO:0000313" key="2">
    <source>
        <dbReference type="EMBL" id="RKO91086.1"/>
    </source>
</evidence>
<dbReference type="OrthoDB" id="2392308at2759"/>
<dbReference type="PANTHER" id="PTHR14890:SF1">
    <property type="entry name" value="FANCONI ANEMIA CORE COMPLEX-ASSOCIATED PROTEIN 100"/>
    <property type="match status" value="1"/>
</dbReference>
<feature type="chain" id="PRO_5020509055" evidence="1">
    <location>
        <begin position="30"/>
        <end position="971"/>
    </location>
</feature>
<sequence>MSDRLLRLATANSLSLATLSAAFVSRSAATGEDERVEDRREVAGRSDVPLNDPARVGADADFPLALGTTMRPSRRVVVPLALSLGHHHYKPTSSDYYIPDDAMAWRTLFDIEKLEKREKKARFASSASFLFAREIWETWRTPQEVVAVHFVPLVHSADEPKALVAVAVDGRLWRIPLSSTREKRWVHGLIFGTKRRVLSRGKLAGFSLNRRSRRPIRPSKGPGMHTVVPAKKKTKIGSATEDAKCDTTKRWLPNEDLDDAAGWDSFVGLGLPEVRNVEEHSHLVAHFVDAYRILPYRKGFIALYRDGSSLSREWEEGFVGLGPSRALPASRQSPVDTIAGTEQDSVSYESGDAIVETGLYTALFGSERALLFQPLMLLGSENGLVLRRSISPDRDPVSTVHSINEPVFAIGVTKVKQQCPGENITLLRNRNDVGEGRSANAIVIVGRNGSIAVLAHLWGLAGGSLLSPAKRLTCREYHVPEPVTCARIVDGTIVMTVADGRIAVLDLQSTPEGLPPNLLPDYPSLGRGWVALDCIGTRMWALNSDGRCVLFADRGVKGDIRAPAATLRAEIKVGEFGSLGGSRTGAYRSRRDNNNSYPSARITCPNSLTSLQHIRTSSSETRLNAHRPTARNIHPDSQLLTETMRISSAATATLRILRRLTTADTDADPIEAEASPVCVPRSMLASTREQAFVHVVVRAPVRLALGLGWCVMVTVSPARNLSTLLEETYTHGLVGSTSFPVDGIGPGYDWEQDVPIDFRFLELPARVDVALAFATPSLDRDPGKKAGEEEGTSFMVPISATEFDILDFARPESRSAVSASSRQRGGGFVGGDWLGSMEEFGDAVAEACLVDPPMRTSPTMHTSTLKFSIRPRADPAEADTGADTAFRKCLPTLLGGRIPEETLRKLIQSATHALLGLPTCPTPIILTLRKTAASQAQDIDVDLVIRAASMRIVGVVERALVARLERRRIGQ</sequence>
<dbReference type="GO" id="GO:0043240">
    <property type="term" value="C:Fanconi anaemia nuclear complex"/>
    <property type="evidence" value="ECO:0007669"/>
    <property type="project" value="InterPro"/>
</dbReference>
<organism evidence="2 3">
    <name type="scientific">Blyttiomyces helicus</name>
    <dbReference type="NCBI Taxonomy" id="388810"/>
    <lineage>
        <taxon>Eukaryota</taxon>
        <taxon>Fungi</taxon>
        <taxon>Fungi incertae sedis</taxon>
        <taxon>Chytridiomycota</taxon>
        <taxon>Chytridiomycota incertae sedis</taxon>
        <taxon>Chytridiomycetes</taxon>
        <taxon>Chytridiomycetes incertae sedis</taxon>
        <taxon>Blyttiomyces</taxon>
    </lineage>
</organism>
<dbReference type="EMBL" id="KZ995237">
    <property type="protein sequence ID" value="RKO91086.1"/>
    <property type="molecule type" value="Genomic_DNA"/>
</dbReference>
<dbReference type="AlphaFoldDB" id="A0A4P9WKF0"/>
<reference evidence="3" key="1">
    <citation type="journal article" date="2018" name="Nat. Microbiol.">
        <title>Leveraging single-cell genomics to expand the fungal tree of life.</title>
        <authorList>
            <person name="Ahrendt S.R."/>
            <person name="Quandt C.A."/>
            <person name="Ciobanu D."/>
            <person name="Clum A."/>
            <person name="Salamov A."/>
            <person name="Andreopoulos B."/>
            <person name="Cheng J.F."/>
            <person name="Woyke T."/>
            <person name="Pelin A."/>
            <person name="Henrissat B."/>
            <person name="Reynolds N.K."/>
            <person name="Benny G.L."/>
            <person name="Smith M.E."/>
            <person name="James T.Y."/>
            <person name="Grigoriev I.V."/>
        </authorList>
    </citation>
    <scope>NUCLEOTIDE SEQUENCE [LARGE SCALE GENOMIC DNA]</scope>
</reference>
<evidence type="ECO:0000313" key="3">
    <source>
        <dbReference type="Proteomes" id="UP000269721"/>
    </source>
</evidence>
<dbReference type="PANTHER" id="PTHR14890">
    <property type="entry name" value="FANCONI ANEMIA CORE COMPLEX-ASSOCIATED PROTEIN 100"/>
    <property type="match status" value="1"/>
</dbReference>
<gene>
    <name evidence="2" type="ORF">BDK51DRAFT_50995</name>
</gene>
<dbReference type="Proteomes" id="UP000269721">
    <property type="component" value="Unassembled WGS sequence"/>
</dbReference>